<name>A0A1Q9D3S3_SYMMI</name>
<comment type="caution">
    <text evidence="14">The sequence shown here is derived from an EMBL/GenBank/DDBJ whole genome shotgun (WGS) entry which is preliminary data.</text>
</comment>
<keyword evidence="4 12" id="KW-0812">Transmembrane</keyword>
<dbReference type="InterPro" id="IPR036397">
    <property type="entry name" value="RNaseH_sf"/>
</dbReference>
<evidence type="ECO:0000256" key="7">
    <source>
        <dbReference type="ARBA" id="ARBA00022927"/>
    </source>
</evidence>
<feature type="region of interest" description="Disordered" evidence="11">
    <location>
        <begin position="2613"/>
        <end position="2659"/>
    </location>
</feature>
<evidence type="ECO:0000256" key="8">
    <source>
        <dbReference type="ARBA" id="ARBA00022989"/>
    </source>
</evidence>
<sequence length="2941" mass="327398">MSTESNTDVVREAEPSDPWRDDQDPWARWRAEAAEPQNPSDATGTTEQSTAEPGNDHNNGTTVGSSGWGENPTSGNGAPGGLGRRQWSDEAWRQQGTWRPDFGGGLEGHFGGDRRSSDASANSSGATGATGGGGTTRKWWDSYNQGNWDNWSWNDGRPNGGGKGPSEKLIIPSFNGEGENGELGTSARSYLRQIDAWERMTKLAPNQRALVLYQQLEGAAWINAEALNMEQLSASDGVAYLRNWVQQHYLDVEVTSVGRSLSDLFRKLKRRYNQSFRDYTAEFNRLLARVVECGCRLPDVATAWLYVDRASLDEATEVSLLASVGNKYQMLQLQQAAIILDRSMRKPWERSMKQDGARKPQTAHLTEDTEHAEDEDPDEEPPCEDVAGEDGEQLYIAYMTAKARYKDTTKARGVDIDAVKKTAEERIKAAKARSYCSVCHQKGHWHRDACCPKRKAEIHTVNVAHEIDSLNPGQNSGLLAITDSACSKSVMGTAWLQAYLNMVRNQGKAAELIPEREAFRFGASRDKESTYSTIIVFHLGKSWVDVKASVIHGDIPLLLSKPCLAKLGMILDIEKNTADFRKLGIKDLRLLTTPSGHPAVPVCHKGKSPPEPSSLPKTWSADGTEILAEIAEAYMISSVGDGVGSFVEDADRLGFHRIFYEKKLDEAARTMLVGDHLCHATESMAAIQLCGSAAVSSIETDLAVFFLPPCGMSSGSTPTWKMSKVELLAECSRRSLAVDPKWTLTELRHVLAGDAKHYMYREPKTGMPKSISKMTRDELVEEAIGLGIEVGNKEPRGAIMLKIRDFTAPDNTVMTIGRFRGETYGNIPTSYAEWASEEERANGDNMHPELKRFVTWRRNQKSQAAMIDRKTKPRQRGYLDVEENAMIPPPPMSETGASDEYATYEETPRGGTTGMSEGCSWSGTATVKEHYIGEVEACDKGGDRATTRSREGHIKETTEDLYPNDQPYECNAGDGHPEPHDEEITQDFHPKDQSNEHGDTTIVQGDHDEATDKDIFQTSATEGNSGDEPGTRPSSLSSLRHEILCDKSEAQHYLAHDVYTSAHHDTGEEMALTALRERRFGNEDLEAILDACDFHNSKKRPGVHGGEEERRCVIGYYAYGKFHGVTRETGARSQLAKYINQFLLHNGPSTSTSWTSLSITYNTPAHVHTDKNNFPGSDNVVWTGDEHRGGGLWVAQSKGEIYRQDANGEPTPGNILETKGKVTRFNPKHKHASEPWEGNRWSVVAYVARSYPYASKTSKKVLQKLLFPVPTAKNLKDFRDNNLNKVPQQLPEGRPRRTTQRNLWKNTAALCVMMATSMATMDLYARDYVEPRGRPKVALLEIGGVEATCYATGVCNDNIDVAEPLFYNDLKWADRVESCGLGPIETATIRQEPAELWLHVSQAWICSETKEEAEKAIDRQLREGRQVVLQRVAGERALWEEATAGWEDAGYAIIYDHDHYGNEYVRIDPYGEVDAIHPSYVVEAEDAPKAHREGARSIHFPPSVPRYIATSLRRLHQNLGHPSEADFVRHLRLAGASREVLKAARSLECQTCARTKATAIARPARIGSCLKFKEVVGADLFYVHDTEGNRHELLSIVDYSSAYHVVIPVERKDTPHLEKAFCEHRANIFGAPDVVTVDLENGLQKALARVGDWTGMRIKSAAGQAHWQAGFTERQGGVWKSIFARINEEMSVTKRDILLATSAVSGAKNSLTRANGYSPLQHVFGSAPRLPEDLLEGPHARAVSDEAIIDDKHAREVALRTSARAAYHHVQTDERVRRALAGRARVQARRPAVGEQVFYFRKTKNAKRGMWMGPGTVIGEEGSNLWISKSGRCVLCAEEHVRLATPEELGHAFSLRVAREDLEKLLGADPEDEETYEPEEAAGIGDFPDDLEELMADIEPSEPGEIAYDMDVEAEEQRSNRRNLGSIPYLSDVGGTTPLVLPRSAKDIVMFIWWSLFKDEWHSQSIQTACALGICSMVMAVCRSMALSHRPYDLRRKRRKGPPDSHGAARLPNQVNMLKKARTERSRAKQLEKEIPWGQIPEEVRPLFLEAEKKQWSEHIQHDALEVLDVATSKQVRAEVPRERILPSRYAYRDKAMGKRKACPGTPWRAKARLVVGGHMDPDLRGGTFGSLVTDSPTINRSSLVMLLQLAVSLRMQMATGDVQAAFLNGLELGRELFMEQPRGGVEGLDPLQLLRIKKGIFGLRESTNDEDSRPKAYVGIHVDDLLVVAHEKFRLALQGRISELFPVDSWEEGEFDYIGSRVTMKDDTVTVNQSAFVEGRLFSIEVDKNQDGNQPATEEQAIDNKSLIGALSWLSSQSRPDIQCSVALAQQLQQCPLVDDVRFTNATANRAATHRDKGLTLYPIELEKATIVVYHDAAWANAEHEEAEPGFQLNEEEISEGTIGAGLYSTERPRQPKRARSKLASQLGHLVCLCDRGIAEGKRVQMSILEWRSQACKRVCRSTFGAETMSAVEGLEAAQYLRSLLATLVTGKLADALNFCPVLALTTDCKSLHDYLHRAGQPRLPSDRRLAIDLAALRQDLRAEVPEGARVQAAIPLRWIPTTMQMADILTKPKKGDDWWAAWEEGIQLPFSDGTLNLRKGGATVLSADSVPCDAELELPPSRREDDGTTTSTRAPRVTGEDSGEDRGGGVEKTTARRRALTRALRTVRDSNSRRRGGALRLASVHLVLQVFGAVIGADERGDCMSKKDVCRTAGRSGMEIFLFLVGYFVQFAASCILLYKIWKHKSIYGLSIDTQASYMLAVVARCIWSMETRLVETKFAYLELSLSTAVAVALSFMCYQLQHTAPKQSTPFLRAYATAPASLVLAFFFHPGDEWLTMQILVSYTMFQEAFGLLPQLWLMRKMHEVEPLTSHYVGLIVVARFIRMCFWGKMYFLGEHFLQLFFADVLHTLLSADYMYLWCRKLQYGGRLIYSQSAGVKV</sequence>
<dbReference type="Proteomes" id="UP000186817">
    <property type="component" value="Unassembled WGS sequence"/>
</dbReference>
<evidence type="ECO:0000256" key="9">
    <source>
        <dbReference type="ARBA" id="ARBA00023136"/>
    </source>
</evidence>
<dbReference type="InterPro" id="IPR012337">
    <property type="entry name" value="RNaseH-like_sf"/>
</dbReference>
<feature type="transmembrane region" description="Helical" evidence="12">
    <location>
        <begin position="2901"/>
        <end position="2922"/>
    </location>
</feature>
<feature type="region of interest" description="Disordered" evidence="11">
    <location>
        <begin position="599"/>
        <end position="618"/>
    </location>
</feature>
<evidence type="ECO:0000313" key="14">
    <source>
        <dbReference type="EMBL" id="OLP89828.1"/>
    </source>
</evidence>
<reference evidence="14 15" key="1">
    <citation type="submission" date="2016-02" db="EMBL/GenBank/DDBJ databases">
        <title>Genome analysis of coral dinoflagellate symbionts highlights evolutionary adaptations to a symbiotic lifestyle.</title>
        <authorList>
            <person name="Aranda M."/>
            <person name="Li Y."/>
            <person name="Liew Y.J."/>
            <person name="Baumgarten S."/>
            <person name="Simakov O."/>
            <person name="Wilson M."/>
            <person name="Piel J."/>
            <person name="Ashoor H."/>
            <person name="Bougouffa S."/>
            <person name="Bajic V.B."/>
            <person name="Ryu T."/>
            <person name="Ravasi T."/>
            <person name="Bayer T."/>
            <person name="Micklem G."/>
            <person name="Kim H."/>
            <person name="Bhak J."/>
            <person name="Lajeunesse T.C."/>
            <person name="Voolstra C.R."/>
        </authorList>
    </citation>
    <scope>NUCLEOTIDE SEQUENCE [LARGE SCALE GENOMIC DNA]</scope>
    <source>
        <strain evidence="14 15">CCMP2467</strain>
    </source>
</reference>
<gene>
    <name evidence="14" type="primary">KdelR</name>
    <name evidence="14" type="ORF">AK812_SmicGene28658</name>
</gene>
<feature type="compositionally biased region" description="Acidic residues" evidence="11">
    <location>
        <begin position="370"/>
        <end position="387"/>
    </location>
</feature>
<proteinExistence type="inferred from homology"/>
<feature type="region of interest" description="Disordered" evidence="11">
    <location>
        <begin position="1"/>
        <end position="141"/>
    </location>
</feature>
<comment type="similarity">
    <text evidence="2">Belongs to the ERD2 family.</text>
</comment>
<feature type="compositionally biased region" description="Basic and acidic residues" evidence="11">
    <location>
        <begin position="941"/>
        <end position="958"/>
    </location>
</feature>
<feature type="region of interest" description="Disordered" evidence="11">
    <location>
        <begin position="941"/>
        <end position="1037"/>
    </location>
</feature>
<dbReference type="InterPro" id="IPR001584">
    <property type="entry name" value="Integrase_cat-core"/>
</dbReference>
<evidence type="ECO:0000256" key="6">
    <source>
        <dbReference type="ARBA" id="ARBA00022892"/>
    </source>
</evidence>
<feature type="domain" description="Integrase catalytic" evidence="13">
    <location>
        <begin position="1559"/>
        <end position="1727"/>
    </location>
</feature>
<evidence type="ECO:0000256" key="11">
    <source>
        <dbReference type="SAM" id="MobiDB-lite"/>
    </source>
</evidence>
<organism evidence="14 15">
    <name type="scientific">Symbiodinium microadriaticum</name>
    <name type="common">Dinoflagellate</name>
    <name type="synonym">Zooxanthella microadriatica</name>
    <dbReference type="NCBI Taxonomy" id="2951"/>
    <lineage>
        <taxon>Eukaryota</taxon>
        <taxon>Sar</taxon>
        <taxon>Alveolata</taxon>
        <taxon>Dinophyceae</taxon>
        <taxon>Suessiales</taxon>
        <taxon>Symbiodiniaceae</taxon>
        <taxon>Symbiodinium</taxon>
    </lineage>
</organism>
<protein>
    <submittedName>
        <fullName evidence="14">ER lumen protein-retaining receptor</fullName>
    </submittedName>
</protein>
<evidence type="ECO:0000256" key="1">
    <source>
        <dbReference type="ARBA" id="ARBA00004477"/>
    </source>
</evidence>
<accession>A0A1Q9D3S3</accession>
<dbReference type="GO" id="GO:0016192">
    <property type="term" value="P:vesicle-mediated transport"/>
    <property type="evidence" value="ECO:0007669"/>
    <property type="project" value="UniProtKB-KW"/>
</dbReference>
<evidence type="ECO:0000256" key="2">
    <source>
        <dbReference type="ARBA" id="ARBA00010120"/>
    </source>
</evidence>
<keyword evidence="8 12" id="KW-1133">Transmembrane helix</keyword>
<evidence type="ECO:0000256" key="5">
    <source>
        <dbReference type="ARBA" id="ARBA00022824"/>
    </source>
</evidence>
<dbReference type="PANTHER" id="PTHR10585">
    <property type="entry name" value="ER LUMEN PROTEIN RETAINING RECEPTOR"/>
    <property type="match status" value="1"/>
</dbReference>
<feature type="compositionally biased region" description="Low complexity" evidence="11">
    <location>
        <begin position="118"/>
        <end position="127"/>
    </location>
</feature>
<keyword evidence="3" id="KW-0813">Transport</keyword>
<feature type="transmembrane region" description="Helical" evidence="12">
    <location>
        <begin position="2782"/>
        <end position="2801"/>
    </location>
</feature>
<evidence type="ECO:0000256" key="12">
    <source>
        <dbReference type="SAM" id="Phobius"/>
    </source>
</evidence>
<feature type="compositionally biased region" description="Basic and acidic residues" evidence="11">
    <location>
        <begin position="9"/>
        <end position="33"/>
    </location>
</feature>
<dbReference type="GO" id="GO:0006621">
    <property type="term" value="P:protein retention in ER lumen"/>
    <property type="evidence" value="ECO:0007669"/>
    <property type="project" value="InterPro"/>
</dbReference>
<dbReference type="GO" id="GO:0015031">
    <property type="term" value="P:protein transport"/>
    <property type="evidence" value="ECO:0007669"/>
    <property type="project" value="UniProtKB-KW"/>
</dbReference>
<dbReference type="GO" id="GO:0003676">
    <property type="term" value="F:nucleic acid binding"/>
    <property type="evidence" value="ECO:0007669"/>
    <property type="project" value="InterPro"/>
</dbReference>
<dbReference type="InterPro" id="IPR000133">
    <property type="entry name" value="ER_ret_rcpt"/>
</dbReference>
<dbReference type="OrthoDB" id="413361at2759"/>
<keyword evidence="9 12" id="KW-0472">Membrane</keyword>
<feature type="compositionally biased region" description="Polar residues" evidence="11">
    <location>
        <begin position="37"/>
        <end position="65"/>
    </location>
</feature>
<keyword evidence="5" id="KW-0256">Endoplasmic reticulum</keyword>
<evidence type="ECO:0000256" key="4">
    <source>
        <dbReference type="ARBA" id="ARBA00022692"/>
    </source>
</evidence>
<evidence type="ECO:0000259" key="13">
    <source>
        <dbReference type="PROSITE" id="PS50994"/>
    </source>
</evidence>
<dbReference type="GO" id="GO:0005789">
    <property type="term" value="C:endoplasmic reticulum membrane"/>
    <property type="evidence" value="ECO:0007669"/>
    <property type="project" value="UniProtKB-SubCell"/>
</dbReference>
<feature type="transmembrane region" description="Helical" evidence="12">
    <location>
        <begin position="2719"/>
        <end position="2741"/>
    </location>
</feature>
<dbReference type="GO" id="GO:0015074">
    <property type="term" value="P:DNA integration"/>
    <property type="evidence" value="ECO:0007669"/>
    <property type="project" value="InterPro"/>
</dbReference>
<feature type="compositionally biased region" description="Basic and acidic residues" evidence="11">
    <location>
        <begin position="349"/>
        <end position="358"/>
    </location>
</feature>
<dbReference type="PROSITE" id="PS50994">
    <property type="entry name" value="INTEGRASE"/>
    <property type="match status" value="1"/>
</dbReference>
<dbReference type="Pfam" id="PF00810">
    <property type="entry name" value="ER_lumen_recept"/>
    <property type="match status" value="1"/>
</dbReference>
<evidence type="ECO:0000256" key="3">
    <source>
        <dbReference type="ARBA" id="ARBA00022448"/>
    </source>
</evidence>
<keyword evidence="10 14" id="KW-0675">Receptor</keyword>
<feature type="transmembrane region" description="Helical" evidence="12">
    <location>
        <begin position="2874"/>
        <end position="2895"/>
    </location>
</feature>
<comment type="subcellular location">
    <subcellularLocation>
        <location evidence="1">Endoplasmic reticulum membrane</location>
        <topology evidence="1">Multi-pass membrane protein</topology>
    </subcellularLocation>
</comment>
<dbReference type="EMBL" id="LSRX01000740">
    <property type="protein sequence ID" value="OLP89828.1"/>
    <property type="molecule type" value="Genomic_DNA"/>
</dbReference>
<keyword evidence="7" id="KW-0653">Protein transport</keyword>
<dbReference type="SUPFAM" id="SSF53098">
    <property type="entry name" value="Ribonuclease H-like"/>
    <property type="match status" value="1"/>
</dbReference>
<feature type="region of interest" description="Disordered" evidence="11">
    <location>
        <begin position="349"/>
        <end position="387"/>
    </location>
</feature>
<evidence type="ECO:0000256" key="10">
    <source>
        <dbReference type="ARBA" id="ARBA00023170"/>
    </source>
</evidence>
<feature type="compositionally biased region" description="Basic and acidic residues" evidence="11">
    <location>
        <begin position="975"/>
        <end position="1015"/>
    </location>
</feature>
<feature type="transmembrane region" description="Helical" evidence="12">
    <location>
        <begin position="2843"/>
        <end position="2862"/>
    </location>
</feature>
<evidence type="ECO:0000313" key="15">
    <source>
        <dbReference type="Proteomes" id="UP000186817"/>
    </source>
</evidence>
<dbReference type="GO" id="GO:0046923">
    <property type="term" value="F:ER retention sequence binding"/>
    <property type="evidence" value="ECO:0007669"/>
    <property type="project" value="InterPro"/>
</dbReference>
<keyword evidence="6" id="KW-0931">ER-Golgi transport</keyword>
<dbReference type="Gene3D" id="3.30.420.10">
    <property type="entry name" value="Ribonuclease H-like superfamily/Ribonuclease H"/>
    <property type="match status" value="1"/>
</dbReference>
<keyword evidence="15" id="KW-1185">Reference proteome</keyword>